<dbReference type="InterPro" id="IPR002818">
    <property type="entry name" value="DJ-1/PfpI"/>
</dbReference>
<dbReference type="GO" id="GO:0043565">
    <property type="term" value="F:sequence-specific DNA binding"/>
    <property type="evidence" value="ECO:0007669"/>
    <property type="project" value="InterPro"/>
</dbReference>
<dbReference type="CDD" id="cd03137">
    <property type="entry name" value="GATase1_AraC_1"/>
    <property type="match status" value="1"/>
</dbReference>
<name>A6FY87_9BACT</name>
<dbReference type="OrthoDB" id="9798003at2"/>
<dbReference type="SUPFAM" id="SSF46689">
    <property type="entry name" value="Homeodomain-like"/>
    <property type="match status" value="2"/>
</dbReference>
<dbReference type="SUPFAM" id="SSF52317">
    <property type="entry name" value="Class I glutamine amidotransferase-like"/>
    <property type="match status" value="1"/>
</dbReference>
<dbReference type="InterPro" id="IPR018060">
    <property type="entry name" value="HTH_AraC"/>
</dbReference>
<accession>A6FY87</accession>
<evidence type="ECO:0000313" key="5">
    <source>
        <dbReference type="EMBL" id="EDM81466.1"/>
    </source>
</evidence>
<reference evidence="5 6" key="1">
    <citation type="submission" date="2007-06" db="EMBL/GenBank/DDBJ databases">
        <authorList>
            <person name="Shimkets L."/>
            <person name="Ferriera S."/>
            <person name="Johnson J."/>
            <person name="Kravitz S."/>
            <person name="Beeson K."/>
            <person name="Sutton G."/>
            <person name="Rogers Y.-H."/>
            <person name="Friedman R."/>
            <person name="Frazier M."/>
            <person name="Venter J.C."/>
        </authorList>
    </citation>
    <scope>NUCLEOTIDE SEQUENCE [LARGE SCALE GENOMIC DNA]</scope>
    <source>
        <strain evidence="5 6">SIR-1</strain>
    </source>
</reference>
<dbReference type="Gene3D" id="1.10.10.60">
    <property type="entry name" value="Homeodomain-like"/>
    <property type="match status" value="1"/>
</dbReference>
<sequence length="330" mass="35601">MTKSGQILPKPQRVVMFVPPGAQLIGIIGFIEAFDAVNRLRVHQGRPPVYEVLVCGLDEQTASVTGLGLATRPAARVRRVDTLVVGGALSSSQVDREPELRRQVARLADRADRVVAICGGAFVLGELGWLEGRRCTCHWMDLDNLRARFPTAEVQTDALFTEDEGVFTSAGASAGIDLALHLIRRDCGPRMALMVARSLVVFAMRPGGQSQFGSAVRVRSGTGQRLHDLIAGIHERPAGDHSVSCLARRAGMSPRNFARVFRDQTGQTPGAYVARARVEAAQRALAHSDAPLPAIAEACGFGHEKTLRRTFLKVAGVTPAAWRRRFGLGA</sequence>
<evidence type="ECO:0000259" key="4">
    <source>
        <dbReference type="PROSITE" id="PS01124"/>
    </source>
</evidence>
<dbReference type="RefSeq" id="WP_006969436.1">
    <property type="nucleotide sequence ID" value="NZ_ABCS01000003.1"/>
</dbReference>
<evidence type="ECO:0000256" key="3">
    <source>
        <dbReference type="ARBA" id="ARBA00023163"/>
    </source>
</evidence>
<dbReference type="InterPro" id="IPR009057">
    <property type="entry name" value="Homeodomain-like_sf"/>
</dbReference>
<keyword evidence="6" id="KW-1185">Reference proteome</keyword>
<dbReference type="PROSITE" id="PS01124">
    <property type="entry name" value="HTH_ARAC_FAMILY_2"/>
    <property type="match status" value="1"/>
</dbReference>
<feature type="domain" description="HTH araC/xylS-type" evidence="4">
    <location>
        <begin position="224"/>
        <end position="325"/>
    </location>
</feature>
<dbReference type="STRING" id="391625.PPSIR1_39785"/>
<keyword evidence="2" id="KW-0238">DNA-binding</keyword>
<proteinExistence type="predicted"/>
<dbReference type="Proteomes" id="UP000005801">
    <property type="component" value="Unassembled WGS sequence"/>
</dbReference>
<dbReference type="PROSITE" id="PS00041">
    <property type="entry name" value="HTH_ARAC_FAMILY_1"/>
    <property type="match status" value="2"/>
</dbReference>
<keyword evidence="3" id="KW-0804">Transcription</keyword>
<evidence type="ECO:0000256" key="2">
    <source>
        <dbReference type="ARBA" id="ARBA00023125"/>
    </source>
</evidence>
<dbReference type="eggNOG" id="COG4977">
    <property type="taxonomic scope" value="Bacteria"/>
</dbReference>
<dbReference type="InterPro" id="IPR052158">
    <property type="entry name" value="INH-QAR"/>
</dbReference>
<dbReference type="EMBL" id="ABCS01000003">
    <property type="protein sequence ID" value="EDM81466.1"/>
    <property type="molecule type" value="Genomic_DNA"/>
</dbReference>
<comment type="caution">
    <text evidence="5">The sequence shown here is derived from an EMBL/GenBank/DDBJ whole genome shotgun (WGS) entry which is preliminary data.</text>
</comment>
<dbReference type="InterPro" id="IPR029062">
    <property type="entry name" value="Class_I_gatase-like"/>
</dbReference>
<dbReference type="AlphaFoldDB" id="A6FY87"/>
<dbReference type="Pfam" id="PF12833">
    <property type="entry name" value="HTH_18"/>
    <property type="match status" value="1"/>
</dbReference>
<dbReference type="InterPro" id="IPR018062">
    <property type="entry name" value="HTH_AraC-typ_CS"/>
</dbReference>
<evidence type="ECO:0000313" key="6">
    <source>
        <dbReference type="Proteomes" id="UP000005801"/>
    </source>
</evidence>
<organism evidence="5 6">
    <name type="scientific">Plesiocystis pacifica SIR-1</name>
    <dbReference type="NCBI Taxonomy" id="391625"/>
    <lineage>
        <taxon>Bacteria</taxon>
        <taxon>Pseudomonadati</taxon>
        <taxon>Myxococcota</taxon>
        <taxon>Polyangia</taxon>
        <taxon>Nannocystales</taxon>
        <taxon>Nannocystaceae</taxon>
        <taxon>Plesiocystis</taxon>
    </lineage>
</organism>
<dbReference type="PANTHER" id="PTHR43130">
    <property type="entry name" value="ARAC-FAMILY TRANSCRIPTIONAL REGULATOR"/>
    <property type="match status" value="1"/>
</dbReference>
<dbReference type="PANTHER" id="PTHR43130:SF3">
    <property type="entry name" value="HTH-TYPE TRANSCRIPTIONAL REGULATOR RV1931C"/>
    <property type="match status" value="1"/>
</dbReference>
<dbReference type="GO" id="GO:0003700">
    <property type="term" value="F:DNA-binding transcription factor activity"/>
    <property type="evidence" value="ECO:0007669"/>
    <property type="project" value="InterPro"/>
</dbReference>
<evidence type="ECO:0000256" key="1">
    <source>
        <dbReference type="ARBA" id="ARBA00023015"/>
    </source>
</evidence>
<dbReference type="Pfam" id="PF01965">
    <property type="entry name" value="DJ-1_PfpI"/>
    <property type="match status" value="1"/>
</dbReference>
<dbReference type="Gene3D" id="3.40.50.880">
    <property type="match status" value="1"/>
</dbReference>
<dbReference type="SMART" id="SM00342">
    <property type="entry name" value="HTH_ARAC"/>
    <property type="match status" value="1"/>
</dbReference>
<keyword evidence="1" id="KW-0805">Transcription regulation</keyword>
<protein>
    <submittedName>
        <fullName evidence="5">Transcriptional regulator, AraC family protein</fullName>
    </submittedName>
</protein>
<gene>
    <name evidence="5" type="ORF">PPSIR1_39785</name>
</gene>